<keyword evidence="2" id="KW-1185">Reference proteome</keyword>
<name>A0AAU9PXC9_9ASTR</name>
<sequence>MQSGMRILIWVFVDSYTPLPPALLLPYSSSVLLLHVGHLLLLVQEWVSDLHTQSVLTSLMKANNNLVSKDG</sequence>
<dbReference type="EMBL" id="CAKMRJ010005745">
    <property type="protein sequence ID" value="CAH1454326.1"/>
    <property type="molecule type" value="Genomic_DNA"/>
</dbReference>
<proteinExistence type="predicted"/>
<comment type="caution">
    <text evidence="1">The sequence shown here is derived from an EMBL/GenBank/DDBJ whole genome shotgun (WGS) entry which is preliminary data.</text>
</comment>
<evidence type="ECO:0000313" key="2">
    <source>
        <dbReference type="Proteomes" id="UP001157418"/>
    </source>
</evidence>
<gene>
    <name evidence="1" type="ORF">LVIROSA_LOCUS39512</name>
</gene>
<protein>
    <submittedName>
        <fullName evidence="1">Uncharacterized protein</fullName>
    </submittedName>
</protein>
<dbReference type="Proteomes" id="UP001157418">
    <property type="component" value="Unassembled WGS sequence"/>
</dbReference>
<accession>A0AAU9PXC9</accession>
<organism evidence="1 2">
    <name type="scientific">Lactuca virosa</name>
    <dbReference type="NCBI Taxonomy" id="75947"/>
    <lineage>
        <taxon>Eukaryota</taxon>
        <taxon>Viridiplantae</taxon>
        <taxon>Streptophyta</taxon>
        <taxon>Embryophyta</taxon>
        <taxon>Tracheophyta</taxon>
        <taxon>Spermatophyta</taxon>
        <taxon>Magnoliopsida</taxon>
        <taxon>eudicotyledons</taxon>
        <taxon>Gunneridae</taxon>
        <taxon>Pentapetalae</taxon>
        <taxon>asterids</taxon>
        <taxon>campanulids</taxon>
        <taxon>Asterales</taxon>
        <taxon>Asteraceae</taxon>
        <taxon>Cichorioideae</taxon>
        <taxon>Cichorieae</taxon>
        <taxon>Lactucinae</taxon>
        <taxon>Lactuca</taxon>
    </lineage>
</organism>
<evidence type="ECO:0000313" key="1">
    <source>
        <dbReference type="EMBL" id="CAH1454326.1"/>
    </source>
</evidence>
<reference evidence="1 2" key="1">
    <citation type="submission" date="2022-01" db="EMBL/GenBank/DDBJ databases">
        <authorList>
            <person name="Xiong W."/>
            <person name="Schranz E."/>
        </authorList>
    </citation>
    <scope>NUCLEOTIDE SEQUENCE [LARGE SCALE GENOMIC DNA]</scope>
</reference>
<dbReference type="AlphaFoldDB" id="A0AAU9PXC9"/>